<accession>A0A317G4I7</accession>
<dbReference type="InterPro" id="IPR017871">
    <property type="entry name" value="ABC_transporter-like_CS"/>
</dbReference>
<keyword evidence="4" id="KW-1003">Cell membrane</keyword>
<feature type="domain" description="ABC transporter" evidence="11">
    <location>
        <begin position="3"/>
        <end position="242"/>
    </location>
</feature>
<dbReference type="Gene3D" id="3.40.50.300">
    <property type="entry name" value="P-loop containing nucleotide triphosphate hydrolases"/>
    <property type="match status" value="2"/>
</dbReference>
<dbReference type="CDD" id="cd03225">
    <property type="entry name" value="ABC_cobalt_CbiO_domain1"/>
    <property type="match status" value="1"/>
</dbReference>
<keyword evidence="13" id="KW-1185">Reference proteome</keyword>
<keyword evidence="3" id="KW-0813">Transport</keyword>
<dbReference type="GO" id="GO:0042626">
    <property type="term" value="F:ATPase-coupled transmembrane transporter activity"/>
    <property type="evidence" value="ECO:0007669"/>
    <property type="project" value="TreeGrafter"/>
</dbReference>
<reference evidence="12 13" key="1">
    <citation type="submission" date="2017-09" db="EMBL/GenBank/DDBJ databases">
        <title>High-quality draft genome sequence of Butyrivibrio fibrisolvens INBov1, isolated from cow rumen.</title>
        <authorList>
            <person name="Rodriguez Hernaez J."/>
            <person name="Rivarola M."/>
            <person name="Paniego N."/>
            <person name="Cravero S."/>
            <person name="Ceron Cucchi M."/>
            <person name="Martinez M.C."/>
        </authorList>
    </citation>
    <scope>NUCLEOTIDE SEQUENCE [LARGE SCALE GENOMIC DNA]</scope>
    <source>
        <strain evidence="12 13">INBov1</strain>
    </source>
</reference>
<dbReference type="Pfam" id="PF00005">
    <property type="entry name" value="ABC_tran"/>
    <property type="match status" value="2"/>
</dbReference>
<dbReference type="InterPro" id="IPR003439">
    <property type="entry name" value="ABC_transporter-like_ATP-bd"/>
</dbReference>
<evidence type="ECO:0000256" key="10">
    <source>
        <dbReference type="ARBA" id="ARBA00025157"/>
    </source>
</evidence>
<protein>
    <submittedName>
        <fullName evidence="12">ABC transporter ATP-binding protein</fullName>
    </submittedName>
</protein>
<dbReference type="RefSeq" id="WP_110073627.1">
    <property type="nucleotide sequence ID" value="NZ_CM009896.1"/>
</dbReference>
<dbReference type="PANTHER" id="PTHR43553">
    <property type="entry name" value="HEAVY METAL TRANSPORTER"/>
    <property type="match status" value="1"/>
</dbReference>
<keyword evidence="8" id="KW-1278">Translocase</keyword>
<dbReference type="AlphaFoldDB" id="A0A317G4I7"/>
<dbReference type="InterPro" id="IPR027417">
    <property type="entry name" value="P-loop_NTPase"/>
</dbReference>
<evidence type="ECO:0000256" key="9">
    <source>
        <dbReference type="ARBA" id="ARBA00023136"/>
    </source>
</evidence>
<dbReference type="PROSITE" id="PS00211">
    <property type="entry name" value="ABC_TRANSPORTER_1"/>
    <property type="match status" value="2"/>
</dbReference>
<dbReference type="PROSITE" id="PS50893">
    <property type="entry name" value="ABC_TRANSPORTER_2"/>
    <property type="match status" value="2"/>
</dbReference>
<keyword evidence="9" id="KW-0472">Membrane</keyword>
<comment type="caution">
    <text evidence="12">The sequence shown here is derived from an EMBL/GenBank/DDBJ whole genome shotgun (WGS) entry which is preliminary data.</text>
</comment>
<evidence type="ECO:0000256" key="7">
    <source>
        <dbReference type="ARBA" id="ARBA00022840"/>
    </source>
</evidence>
<feature type="domain" description="ABC transporter" evidence="11">
    <location>
        <begin position="267"/>
        <end position="464"/>
    </location>
</feature>
<dbReference type="GO" id="GO:0005524">
    <property type="term" value="F:ATP binding"/>
    <property type="evidence" value="ECO:0007669"/>
    <property type="project" value="UniProtKB-KW"/>
</dbReference>
<evidence type="ECO:0000313" key="12">
    <source>
        <dbReference type="EMBL" id="PWT28447.1"/>
    </source>
</evidence>
<name>A0A317G4I7_BUTFI</name>
<gene>
    <name evidence="12" type="ORF">CPT75_15670</name>
</gene>
<evidence type="ECO:0000256" key="4">
    <source>
        <dbReference type="ARBA" id="ARBA00022475"/>
    </source>
</evidence>
<dbReference type="InterPro" id="IPR003593">
    <property type="entry name" value="AAA+_ATPase"/>
</dbReference>
<comment type="similarity">
    <text evidence="2">Belongs to the ABC transporter superfamily.</text>
</comment>
<evidence type="ECO:0000256" key="3">
    <source>
        <dbReference type="ARBA" id="ARBA00022448"/>
    </source>
</evidence>
<comment type="function">
    <text evidence="10">Probably part of an ABC transporter complex. Responsible for energy coupling to the transport system.</text>
</comment>
<dbReference type="GO" id="GO:0043190">
    <property type="term" value="C:ATP-binding cassette (ABC) transporter complex"/>
    <property type="evidence" value="ECO:0007669"/>
    <property type="project" value="TreeGrafter"/>
</dbReference>
<dbReference type="Proteomes" id="UP000245488">
    <property type="component" value="Chromosome"/>
</dbReference>
<keyword evidence="7 12" id="KW-0067">ATP-binding</keyword>
<evidence type="ECO:0000256" key="5">
    <source>
        <dbReference type="ARBA" id="ARBA00022737"/>
    </source>
</evidence>
<evidence type="ECO:0000259" key="11">
    <source>
        <dbReference type="PROSITE" id="PS50893"/>
    </source>
</evidence>
<dbReference type="EMBL" id="NXNG01000001">
    <property type="protein sequence ID" value="PWT28447.1"/>
    <property type="molecule type" value="Genomic_DNA"/>
</dbReference>
<evidence type="ECO:0000313" key="13">
    <source>
        <dbReference type="Proteomes" id="UP000245488"/>
    </source>
</evidence>
<dbReference type="SUPFAM" id="SSF52540">
    <property type="entry name" value="P-loop containing nucleoside triphosphate hydrolases"/>
    <property type="match status" value="2"/>
</dbReference>
<organism evidence="12 13">
    <name type="scientific">Butyrivibrio fibrisolvens</name>
    <dbReference type="NCBI Taxonomy" id="831"/>
    <lineage>
        <taxon>Bacteria</taxon>
        <taxon>Bacillati</taxon>
        <taxon>Bacillota</taxon>
        <taxon>Clostridia</taxon>
        <taxon>Lachnospirales</taxon>
        <taxon>Lachnospiraceae</taxon>
        <taxon>Butyrivibrio</taxon>
    </lineage>
</organism>
<dbReference type="InterPro" id="IPR015856">
    <property type="entry name" value="ABC_transpr_CbiO/EcfA_su"/>
</dbReference>
<dbReference type="PANTHER" id="PTHR43553:SF23">
    <property type="entry name" value="ABC TRANSPORTER ATP-BINDING COMPONENT"/>
    <property type="match status" value="1"/>
</dbReference>
<keyword evidence="6" id="KW-0547">Nucleotide-binding</keyword>
<evidence type="ECO:0000256" key="6">
    <source>
        <dbReference type="ARBA" id="ARBA00022741"/>
    </source>
</evidence>
<proteinExistence type="inferred from homology"/>
<evidence type="ECO:0000256" key="2">
    <source>
        <dbReference type="ARBA" id="ARBA00005417"/>
    </source>
</evidence>
<dbReference type="GO" id="GO:0016887">
    <property type="term" value="F:ATP hydrolysis activity"/>
    <property type="evidence" value="ECO:0007669"/>
    <property type="project" value="InterPro"/>
</dbReference>
<comment type="subcellular location">
    <subcellularLocation>
        <location evidence="1">Cell membrane</location>
        <topology evidence="1">Peripheral membrane protein</topology>
    </subcellularLocation>
</comment>
<evidence type="ECO:0000256" key="8">
    <source>
        <dbReference type="ARBA" id="ARBA00022967"/>
    </source>
</evidence>
<dbReference type="SMART" id="SM00382">
    <property type="entry name" value="AAA"/>
    <property type="match status" value="2"/>
</dbReference>
<sequence>MNIDFKNVSFTYPDKESGALKDINLHIGQGEFVLLTGASGCGKTTITRMLNGLVPGFYGGRIDGKVLLDGRDIREYKSYEIASIVGSVFQNPRTQFFNVDTDSEITFGLENAGVPAKEINTVLEKVTKELQLKNLRGRDIFRLSGGEKQKIAFASVYASAPELYLMDEPSANLDMAGIDALKKCLEKIKTEGKTIVIAEHRLYYLTSLVDRIIYLKDGRIEKEIDGDTFRSMSVEALNQMGLRTNCYFKTTDKGSREYKQITDGESLGLRALSIDYGKRRILNKLNHDFYKGRVCCVTGRNGIGKSTLLRTVCGFIKGSEGSIIMNGKSISSKELKKKAFMVMQDVNYQLFADSVLNECILGTEEKSRDMAEKVLEEMGLLEFESLHPNTLSGGQKQRLAIAVSLMMDKEILLFDEPTSGLDYKNMCLCAGFLKQLADRGKIVIVVTHDEEFIDLCCDEIYNLA</sequence>
<evidence type="ECO:0000256" key="1">
    <source>
        <dbReference type="ARBA" id="ARBA00004202"/>
    </source>
</evidence>
<keyword evidence="5" id="KW-0677">Repeat</keyword>
<dbReference type="InterPro" id="IPR050095">
    <property type="entry name" value="ECF_ABC_transporter_ATP-bd"/>
</dbReference>